<accession>A0A2U3QJG9</accession>
<keyword evidence="2" id="KW-1133">Transmembrane helix</keyword>
<dbReference type="AlphaFoldDB" id="A0A2U3QJG9"/>
<proteinExistence type="predicted"/>
<dbReference type="PANTHER" id="PTHR43685:SF3">
    <property type="entry name" value="SLR2126 PROTEIN"/>
    <property type="match status" value="1"/>
</dbReference>
<evidence type="ECO:0000256" key="2">
    <source>
        <dbReference type="SAM" id="Phobius"/>
    </source>
</evidence>
<dbReference type="InterPro" id="IPR050834">
    <property type="entry name" value="Glycosyltransf_2"/>
</dbReference>
<dbReference type="InterPro" id="IPR029044">
    <property type="entry name" value="Nucleotide-diphossugar_trans"/>
</dbReference>
<dbReference type="CDD" id="cd06420">
    <property type="entry name" value="GT2_Chondriotin_Pol_N"/>
    <property type="match status" value="1"/>
</dbReference>
<name>A0A2U3QJG9_9BACT</name>
<organism evidence="5 6">
    <name type="scientific">Candidatus Sulfobium mesophilum</name>
    <dbReference type="NCBI Taxonomy" id="2016548"/>
    <lineage>
        <taxon>Bacteria</taxon>
        <taxon>Pseudomonadati</taxon>
        <taxon>Nitrospirota</taxon>
        <taxon>Nitrospiria</taxon>
        <taxon>Nitrospirales</taxon>
        <taxon>Nitrospiraceae</taxon>
        <taxon>Candidatus Sulfobium</taxon>
    </lineage>
</organism>
<gene>
    <name evidence="5" type="ORF">NBG4_60029</name>
</gene>
<dbReference type="InterPro" id="IPR027791">
    <property type="entry name" value="Galactosyl_T_C"/>
</dbReference>
<keyword evidence="2" id="KW-0812">Transmembrane</keyword>
<evidence type="ECO:0000313" key="5">
    <source>
        <dbReference type="EMBL" id="SPQ01553.1"/>
    </source>
</evidence>
<evidence type="ECO:0000256" key="1">
    <source>
        <dbReference type="ARBA" id="ARBA00022679"/>
    </source>
</evidence>
<dbReference type="Pfam" id="PF02709">
    <property type="entry name" value="Glyco_transf_7C"/>
    <property type="match status" value="1"/>
</dbReference>
<feature type="transmembrane region" description="Helical" evidence="2">
    <location>
        <begin position="12"/>
        <end position="35"/>
    </location>
</feature>
<evidence type="ECO:0000313" key="6">
    <source>
        <dbReference type="Proteomes" id="UP000245125"/>
    </source>
</evidence>
<keyword evidence="1 5" id="KW-0808">Transferase</keyword>
<dbReference type="GO" id="GO:0016740">
    <property type="term" value="F:transferase activity"/>
    <property type="evidence" value="ECO:0007669"/>
    <property type="project" value="UniProtKB-KW"/>
</dbReference>
<keyword evidence="6" id="KW-1185">Reference proteome</keyword>
<dbReference type="Gene3D" id="3.90.550.10">
    <property type="entry name" value="Spore Coat Polysaccharide Biosynthesis Protein SpsA, Chain A"/>
    <property type="match status" value="1"/>
</dbReference>
<dbReference type="SUPFAM" id="SSF53448">
    <property type="entry name" value="Nucleotide-diphospho-sugar transferases"/>
    <property type="match status" value="1"/>
</dbReference>
<feature type="domain" description="Glycosyltransferase 2-like" evidence="3">
    <location>
        <begin position="47"/>
        <end position="145"/>
    </location>
</feature>
<dbReference type="PANTHER" id="PTHR43685">
    <property type="entry name" value="GLYCOSYLTRANSFERASE"/>
    <property type="match status" value="1"/>
</dbReference>
<dbReference type="InterPro" id="IPR001173">
    <property type="entry name" value="Glyco_trans_2-like"/>
</dbReference>
<keyword evidence="2" id="KW-0472">Membrane</keyword>
<protein>
    <submittedName>
        <fullName evidence="5">Glycosyl transferase family 2</fullName>
    </submittedName>
</protein>
<dbReference type="EMBL" id="OUUY01000108">
    <property type="protein sequence ID" value="SPQ01553.1"/>
    <property type="molecule type" value="Genomic_DNA"/>
</dbReference>
<dbReference type="Pfam" id="PF00535">
    <property type="entry name" value="Glycos_transf_2"/>
    <property type="match status" value="1"/>
</dbReference>
<feature type="domain" description="Galactosyltransferase C-terminal" evidence="4">
    <location>
        <begin position="212"/>
        <end position="256"/>
    </location>
</feature>
<evidence type="ECO:0000259" key="3">
    <source>
        <dbReference type="Pfam" id="PF00535"/>
    </source>
</evidence>
<sequence length="306" mass="34242">MPGELFERPASPVFFICLSGTIYIFFFIMVGIGAGDNFRRVSMMKVSLVITTYNDPLGLKKAVESAFHQTRWPDEVLIADDGSDERTASAVKDLSGCAPFTVIHVRQEDMGFRAARIRNKAIARASGDYIILLDGDCVMDKHFVADHELLSEDRCFIQGKRILVNRGAVSAFDHTIAASKPRLLLMAMSGGISNAHHLLRIPYSSGFKNRKLKGIKSCNMSFFTKDFIAVNGFNEDFEGWGNEDSELACRFFKYGLFKKVHSFMAVCFHLWHPTNKVAPDCNRLLLAAAIASKEYFCKNGLVKKNN</sequence>
<evidence type="ECO:0000259" key="4">
    <source>
        <dbReference type="Pfam" id="PF02709"/>
    </source>
</evidence>
<reference evidence="6" key="1">
    <citation type="submission" date="2018-03" db="EMBL/GenBank/DDBJ databases">
        <authorList>
            <person name="Zecchin S."/>
        </authorList>
    </citation>
    <scope>NUCLEOTIDE SEQUENCE [LARGE SCALE GENOMIC DNA]</scope>
</reference>
<dbReference type="Proteomes" id="UP000245125">
    <property type="component" value="Unassembled WGS sequence"/>
</dbReference>